<dbReference type="AlphaFoldDB" id="A0A2X2T0Z9"/>
<accession>A0A2X2T0Z9</accession>
<dbReference type="EMBL" id="UAVU01000003">
    <property type="protein sequence ID" value="SQA98846.1"/>
    <property type="molecule type" value="Genomic_DNA"/>
</dbReference>
<sequence length="118" mass="12712">MMSCAIIFSRGIQILAQLQPPQRTVEGRVNVPALMNIRVASPASGPEGRGFVIAAQQALLALAIVEGINLLEVKLAGNGRRFSIQRDFRPVDVQRLAARGLPTLACLNDGIRRAFPPV</sequence>
<organism evidence="1 2">
    <name type="scientific">Cedecea neteri</name>
    <dbReference type="NCBI Taxonomy" id="158822"/>
    <lineage>
        <taxon>Bacteria</taxon>
        <taxon>Pseudomonadati</taxon>
        <taxon>Pseudomonadota</taxon>
        <taxon>Gammaproteobacteria</taxon>
        <taxon>Enterobacterales</taxon>
        <taxon>Enterobacteriaceae</taxon>
        <taxon>Cedecea</taxon>
    </lineage>
</organism>
<gene>
    <name evidence="1" type="ORF">NCTC12120_02745</name>
</gene>
<dbReference type="Proteomes" id="UP000251197">
    <property type="component" value="Unassembled WGS sequence"/>
</dbReference>
<reference evidence="1 2" key="1">
    <citation type="submission" date="2018-06" db="EMBL/GenBank/DDBJ databases">
        <authorList>
            <consortium name="Pathogen Informatics"/>
            <person name="Doyle S."/>
        </authorList>
    </citation>
    <scope>NUCLEOTIDE SEQUENCE [LARGE SCALE GENOMIC DNA]</scope>
    <source>
        <strain evidence="1 2">NCTC12120</strain>
    </source>
</reference>
<name>A0A2X2T0Z9_9ENTR</name>
<proteinExistence type="predicted"/>
<evidence type="ECO:0000313" key="1">
    <source>
        <dbReference type="EMBL" id="SQA98846.1"/>
    </source>
</evidence>
<evidence type="ECO:0000313" key="2">
    <source>
        <dbReference type="Proteomes" id="UP000251197"/>
    </source>
</evidence>
<protein>
    <submittedName>
        <fullName evidence="1">Uncharacterized protein</fullName>
    </submittedName>
</protein>